<dbReference type="AlphaFoldDB" id="A0A6J4HWT7"/>
<dbReference type="GO" id="GO:0009313">
    <property type="term" value="P:oligosaccharide catabolic process"/>
    <property type="evidence" value="ECO:0007669"/>
    <property type="project" value="TreeGrafter"/>
</dbReference>
<reference evidence="2" key="1">
    <citation type="submission" date="2020-02" db="EMBL/GenBank/DDBJ databases">
        <authorList>
            <person name="Meier V. D."/>
        </authorList>
    </citation>
    <scope>NUCLEOTIDE SEQUENCE</scope>
    <source>
        <strain evidence="2">AVDCRST_MAG42</strain>
    </source>
</reference>
<dbReference type="InterPro" id="IPR006047">
    <property type="entry name" value="GH13_cat_dom"/>
</dbReference>
<feature type="domain" description="Glycosyl hydrolase family 13 catalytic" evidence="1">
    <location>
        <begin position="206"/>
        <end position="674"/>
    </location>
</feature>
<dbReference type="EMBL" id="CADCTA010000055">
    <property type="protein sequence ID" value="CAA9233825.1"/>
    <property type="molecule type" value="Genomic_DNA"/>
</dbReference>
<evidence type="ECO:0000313" key="2">
    <source>
        <dbReference type="EMBL" id="CAA9233825.1"/>
    </source>
</evidence>
<dbReference type="Gene3D" id="3.20.20.80">
    <property type="entry name" value="Glycosidases"/>
    <property type="match status" value="2"/>
</dbReference>
<sequence length="835" mass="91755">MAEASSAADQLIEGADGAKIKLATTGDALRIEYSAPAPGAPAWERTIFIALDLGGSEGSAVLPFEEKLEGSTVFLPFRANKFYALQAGTKSNKEWHRTFEKWSWGERVDASKELVVQFDEFDCRIELPLDELGTSGKIKLAIYSKDFTKNSWGRLFAASDAAVRPGEGDKYIPHYWEVDLKARKGAPLAARKGRLTTDAGKLRIYQMFPRLFGNTNETRKPNGTITENGVGRFNDINAAALASLQEFGFTHIWLTGVLQQATATDYSSIGQPPDDPDLLKGLAGSPYAIKDYFDVSPDYAEQPEKRIEEFKALLKRVRDHGMRTLIDFVPNHVARSYASDVKPEFDFGAKGRDGAGDDTSKYFDPENNFFYLKPGAGGPPLRLPTVKDGQAISPTCKVAGQQCDGLFDPEKEHGKVTGNNKATWTPDLGDWYETVKLNYGYDFTDAAKKVREYPNALTPDKPVPDTWKKMDRVLEYWQSLGVDGFRCDMAHMEPPEFWAWAIARARERQPDVVFIAEAYDNDPAKVPGSDPVVSQLNGGKSNVMFDLLNAGFTAVYDDPTYKVIKKIYDGPGWANDIDGARPDEFIFDNSLRYAENHDEVRLAAKKEWGGVGMKVGPAVSAILYGLSRGPAMLYNGQEVGEPAAGVEGFGGDDARTSIFDYWSMPELVKWTNGHKFDGAKLSPEQKALRSTYGRLIKVLAEPAFRDGECLGLNASNRDNPKYGRVANEQPSGHWIYSFLRYDAATGQRFLGVVNLNPTTALKDVSVTLDARAIEFLGLSKVDPKTLLTLGDKLAAKDPASITSSIDDAGTGGIRVGDLAPATPLLFEVKADIAKP</sequence>
<dbReference type="PANTHER" id="PTHR10357">
    <property type="entry name" value="ALPHA-AMYLASE FAMILY MEMBER"/>
    <property type="match status" value="1"/>
</dbReference>
<proteinExistence type="predicted"/>
<dbReference type="SMART" id="SM00642">
    <property type="entry name" value="Aamy"/>
    <property type="match status" value="1"/>
</dbReference>
<dbReference type="Pfam" id="PF00128">
    <property type="entry name" value="Alpha-amylase"/>
    <property type="match status" value="1"/>
</dbReference>
<dbReference type="SUPFAM" id="SSF51445">
    <property type="entry name" value="(Trans)glycosidases"/>
    <property type="match status" value="1"/>
</dbReference>
<dbReference type="InterPro" id="IPR017853">
    <property type="entry name" value="GH"/>
</dbReference>
<protein>
    <submittedName>
        <fullName evidence="2">GH13_38 / GH13</fullName>
    </submittedName>
</protein>
<gene>
    <name evidence="2" type="ORF">AVDCRST_MAG42-1275</name>
</gene>
<name>A0A6J4HWT7_9BACT</name>
<evidence type="ECO:0000259" key="1">
    <source>
        <dbReference type="SMART" id="SM00642"/>
    </source>
</evidence>
<dbReference type="GO" id="GO:0004556">
    <property type="term" value="F:alpha-amylase activity"/>
    <property type="evidence" value="ECO:0007669"/>
    <property type="project" value="TreeGrafter"/>
</dbReference>
<dbReference type="PANTHER" id="PTHR10357:SF205">
    <property type="entry name" value="O-GLYCOSYL HYDROLASE FAMILY 13"/>
    <property type="match status" value="1"/>
</dbReference>
<organism evidence="2">
    <name type="scientific">uncultured Chthoniobacterales bacterium</name>
    <dbReference type="NCBI Taxonomy" id="1836801"/>
    <lineage>
        <taxon>Bacteria</taxon>
        <taxon>Pseudomonadati</taxon>
        <taxon>Verrucomicrobiota</taxon>
        <taxon>Spartobacteria</taxon>
        <taxon>Chthoniobacterales</taxon>
        <taxon>environmental samples</taxon>
    </lineage>
</organism>
<accession>A0A6J4HWT7</accession>